<protein>
    <submittedName>
        <fullName evidence="1">Ester cyclase</fullName>
    </submittedName>
</protein>
<dbReference type="SUPFAM" id="SSF54427">
    <property type="entry name" value="NTF2-like"/>
    <property type="match status" value="1"/>
</dbReference>
<dbReference type="InterPro" id="IPR009959">
    <property type="entry name" value="Cyclase_SnoaL-like"/>
</dbReference>
<sequence length="175" mass="19342">MTMQSPPDVDVQAAAESEATARAYVSMWNDRDYAAIPRLVSETFVMYDPAAPEAGVSGPKGEVHGREGLRQFMELLTTAFPDFEITVLDMLTDETLAMYEVRLTMTHEGPLGSLPPTGRRVDVRGVSVLRLEDGVVDEHRFHTNMQESAEQLGLTFPAILGQLPKLLLGKLRPSR</sequence>
<gene>
    <name evidence="1" type="ORF">NDI76_03850</name>
</gene>
<dbReference type="PANTHER" id="PTHR38436:SF1">
    <property type="entry name" value="ESTER CYCLASE"/>
    <property type="match status" value="1"/>
</dbReference>
<dbReference type="Gene3D" id="3.10.450.50">
    <property type="match status" value="1"/>
</dbReference>
<reference evidence="1 2" key="1">
    <citation type="submission" date="2022-06" db="EMBL/GenBank/DDBJ databases">
        <title>Halogeometricum sp. a new haloarchaeum isolate from saline soil.</title>
        <authorList>
            <person name="Strakova D."/>
            <person name="Galisteo C."/>
            <person name="Sanchez-Porro C."/>
            <person name="Ventosa A."/>
        </authorList>
    </citation>
    <scope>NUCLEOTIDE SEQUENCE [LARGE SCALE GENOMIC DNA]</scope>
    <source>
        <strain evidence="1 2">S1BR25-6</strain>
    </source>
</reference>
<evidence type="ECO:0000313" key="1">
    <source>
        <dbReference type="EMBL" id="MDS0297865.1"/>
    </source>
</evidence>
<keyword evidence="2" id="KW-1185">Reference proteome</keyword>
<accession>A0ABU2GAP7</accession>
<evidence type="ECO:0000313" key="2">
    <source>
        <dbReference type="Proteomes" id="UP001257060"/>
    </source>
</evidence>
<dbReference type="Proteomes" id="UP001257060">
    <property type="component" value="Unassembled WGS sequence"/>
</dbReference>
<dbReference type="Pfam" id="PF07366">
    <property type="entry name" value="SnoaL"/>
    <property type="match status" value="1"/>
</dbReference>
<name>A0ABU2GAP7_9EURY</name>
<dbReference type="InterPro" id="IPR032710">
    <property type="entry name" value="NTF2-like_dom_sf"/>
</dbReference>
<dbReference type="RefSeq" id="WP_310922692.1">
    <property type="nucleotide sequence ID" value="NZ_JAMQOP010000001.1"/>
</dbReference>
<proteinExistence type="predicted"/>
<dbReference type="PANTHER" id="PTHR38436">
    <property type="entry name" value="POLYKETIDE CYCLASE SNOAL-LIKE DOMAIN"/>
    <property type="match status" value="1"/>
</dbReference>
<comment type="caution">
    <text evidence="1">The sequence shown here is derived from an EMBL/GenBank/DDBJ whole genome shotgun (WGS) entry which is preliminary data.</text>
</comment>
<organism evidence="1 2">
    <name type="scientific">Halogeometricum salsisoli</name>
    <dbReference type="NCBI Taxonomy" id="2950536"/>
    <lineage>
        <taxon>Archaea</taxon>
        <taxon>Methanobacteriati</taxon>
        <taxon>Methanobacteriota</taxon>
        <taxon>Stenosarchaea group</taxon>
        <taxon>Halobacteria</taxon>
        <taxon>Halobacteriales</taxon>
        <taxon>Haloferacaceae</taxon>
        <taxon>Halogeometricum</taxon>
    </lineage>
</organism>
<dbReference type="EMBL" id="JAMQOP010000001">
    <property type="protein sequence ID" value="MDS0297865.1"/>
    <property type="molecule type" value="Genomic_DNA"/>
</dbReference>